<keyword evidence="2" id="KW-0695">RNA-directed DNA polymerase</keyword>
<comment type="caution">
    <text evidence="2">The sequence shown here is derived from an EMBL/GenBank/DDBJ whole genome shotgun (WGS) entry which is preliminary data.</text>
</comment>
<organism evidence="2 3">
    <name type="scientific">Stylophora pistillata</name>
    <name type="common">Smooth cauliflower coral</name>
    <dbReference type="NCBI Taxonomy" id="50429"/>
    <lineage>
        <taxon>Eukaryota</taxon>
        <taxon>Metazoa</taxon>
        <taxon>Cnidaria</taxon>
        <taxon>Anthozoa</taxon>
        <taxon>Hexacorallia</taxon>
        <taxon>Scleractinia</taxon>
        <taxon>Astrocoeniina</taxon>
        <taxon>Pocilloporidae</taxon>
        <taxon>Stylophora</taxon>
    </lineage>
</organism>
<dbReference type="InterPro" id="IPR008042">
    <property type="entry name" value="Retrotrans_Pao"/>
</dbReference>
<evidence type="ECO:0000256" key="1">
    <source>
        <dbReference type="SAM" id="MobiDB-lite"/>
    </source>
</evidence>
<dbReference type="InterPro" id="IPR043502">
    <property type="entry name" value="DNA/RNA_pol_sf"/>
</dbReference>
<dbReference type="SUPFAM" id="SSF56672">
    <property type="entry name" value="DNA/RNA polymerases"/>
    <property type="match status" value="1"/>
</dbReference>
<dbReference type="PANTHER" id="PTHR47331:SF5">
    <property type="entry name" value="RIBONUCLEASE H"/>
    <property type="match status" value="1"/>
</dbReference>
<dbReference type="Pfam" id="PF05380">
    <property type="entry name" value="Peptidase_A17"/>
    <property type="match status" value="1"/>
</dbReference>
<keyword evidence="2" id="KW-0808">Transferase</keyword>
<feature type="compositionally biased region" description="Polar residues" evidence="1">
    <location>
        <begin position="431"/>
        <end position="447"/>
    </location>
</feature>
<dbReference type="Pfam" id="PF03564">
    <property type="entry name" value="DUF1759"/>
    <property type="match status" value="1"/>
</dbReference>
<evidence type="ECO:0000313" key="2">
    <source>
        <dbReference type="EMBL" id="PFX33793.1"/>
    </source>
</evidence>
<accession>A0A2B4SXF7</accession>
<dbReference type="STRING" id="50429.A0A2B4SXF7"/>
<dbReference type="GO" id="GO:0003964">
    <property type="term" value="F:RNA-directed DNA polymerase activity"/>
    <property type="evidence" value="ECO:0007669"/>
    <property type="project" value="UniProtKB-KW"/>
</dbReference>
<dbReference type="OrthoDB" id="5986532at2759"/>
<feature type="region of interest" description="Disordered" evidence="1">
    <location>
        <begin position="390"/>
        <end position="447"/>
    </location>
</feature>
<dbReference type="InterPro" id="IPR005312">
    <property type="entry name" value="DUF1759"/>
</dbReference>
<reference evidence="3" key="1">
    <citation type="journal article" date="2017" name="bioRxiv">
        <title>Comparative analysis of the genomes of Stylophora pistillata and Acropora digitifera provides evidence for extensive differences between species of corals.</title>
        <authorList>
            <person name="Voolstra C.R."/>
            <person name="Li Y."/>
            <person name="Liew Y.J."/>
            <person name="Baumgarten S."/>
            <person name="Zoccola D."/>
            <person name="Flot J.-F."/>
            <person name="Tambutte S."/>
            <person name="Allemand D."/>
            <person name="Aranda M."/>
        </authorList>
    </citation>
    <scope>NUCLEOTIDE SEQUENCE [LARGE SCALE GENOMIC DNA]</scope>
</reference>
<keyword evidence="3" id="KW-1185">Reference proteome</keyword>
<dbReference type="PANTHER" id="PTHR47331">
    <property type="entry name" value="PHD-TYPE DOMAIN-CONTAINING PROTEIN"/>
    <property type="match status" value="1"/>
</dbReference>
<proteinExistence type="predicted"/>
<protein>
    <submittedName>
        <fullName evidence="2">Putative RNA-directed DNA polymerase from transposon X-element</fullName>
    </submittedName>
</protein>
<dbReference type="Proteomes" id="UP000225706">
    <property type="component" value="Unassembled WGS sequence"/>
</dbReference>
<keyword evidence="2" id="KW-0548">Nucleotidyltransferase</keyword>
<name>A0A2B4SXF7_STYPI</name>
<evidence type="ECO:0000313" key="3">
    <source>
        <dbReference type="Proteomes" id="UP000225706"/>
    </source>
</evidence>
<dbReference type="EMBL" id="LSMT01000008">
    <property type="protein sequence ID" value="PFX33793.1"/>
    <property type="molecule type" value="Genomic_DNA"/>
</dbReference>
<gene>
    <name evidence="2" type="ORF">AWC38_SpisGene1248</name>
</gene>
<sequence>MVPRVLHPCRQPLRFDPDMLNLHFATTARRTLDVESTNQDELFQFIRGLTDKESAFHLESVTQREVLRTLKQLRTDCSNGPDQLPARFVKLVAKYLAGPLTTVINNYISKLYFPHAWKLACVSPFPKVDTPVSEDHLRPVSILPVLYKVFKKLVASQMTDFCARESLLSDTISSFRKGHSTSTILLDIISLQAKQAELSSLVINQQKISNLPVKEPPIFSGDYFEYPAFVTAFDSIICSNVPSNKDRLYFLEKYTTGKANQVVKGFLAMNSERAYERARNMLDHRFGNPVHVAEAYKTSLRRWPKIDDGDSRSLQNFSDFLVRCEEAMKAMQSMGDLDSTENLRLVSSKLPSYAAVKWCRHAHETQTKYKKIVKFGALVNFVGEEAELANDPVSSPDSLKAERKKTGTQPKWGWRNKSKKNDDSSWSSNSFATSSTPPVSSPKQQADQSDQTCPLCIGRHALVKCGKFLNKPVDERSEFIRTKGLCYGCFKSGHVSSGCRNRSNCKECGRRHHTLLHGAKPKFAAHSQPVDRKPQETSLVTVGQESSVAESASSNLISVTHSLAAGSTNVITDCRIIQVILFHKNNPEKTAKVYALLDDASDTTFVTTQVQHKLGINGVQTSLDLSTMLGRQWIAVERIDGLVVERHDKRTEVELPKTYARQTIPSRRDQIPRPETVNSWRHLKRIQGRIPPYDDDVAIGLLIGCNCPRAIKPVEVIRGKGEEPYAVRTLLGWSIVGPVAASDTSQDGHALDSTCHRVMSREVISGPSDSANQLSFVFHGKTKEVVNPLALNQMFELDFVEHKTRSKRSLSKEDRKFTEIADKGIKHLKDGHYELPLPLKKATIEPSNNKTAALRRLSQLKRRFEGKGGQKYYADYVEFMKKLIENGYAEKVPEMSESENTSSVQIKEKRNVWYIPHHGVYHPKKPNKIRVVFDCAAEFEKAMFHQVKVDEEYRDLLRFLWWENGDLTKSPREYRMTVHLFGATSSPGCANFAMKSTANDFENEFGASAADFLRNDFYVDDGLKSVPLVDDAVKLIVNVKKMCSRGGFRLHKFVSNGKEVIRRIPEQDRAEGVKELDLDLDSLPLERALGVHWCVESDCFQFTIVLPDKPCTRRGILSTVSSIFDPLGFVAPLLLDGKPILQELCRHEIGWDDPVPDNVKAKWEKWRADLLKIQRISIPRCYKPNSFGRVVNAQLHHFSDASVKGYGQCSYLGLVDETQTVHCSFVMGKSRVAPLKPVTIPRLELTAAVCSVRISQQLRQELELTIDQEYFWTDSRVVLGYIANESRRFHAFVANRVQKIQENTCIDQWKYIESKQNPADEASRGLKTQELLNSRWLSAPAFLWKNEAQRQTISEEDHQLQESDPEVKRTVAMATTTSAQGILIASEKPSLVERVEYFSDWYRARRAVALCQRYVRILRDLVLKNHKKQCIHEKKQVLDVSNLKNAEYAIIRDVQIKAFKEEIVVLQKMKQENTTLRTPPQRKLTMKMSSSLYKLDPFLDVDGILRVGGRA</sequence>